<sequence>MYFSKYHSGLCFIDRGMGNLEISGKGSISASDTETWNQYESWKEQCTVLTVYDGITAICVGVLEQFPNMVKLRLPKSVTRIDMTDELNTLFHKNDVLVHAAYGSYGDTVAQNNGLRFLPENIELAWCRDEEHDESTKLVLRFYEDGSMDLLYDIFTSGISAGSNGGASLDRPMPEEYYPGCTLEEFADMFSARYHEQIINNSELKIFLRREAERKNKDK</sequence>
<reference evidence="1" key="1">
    <citation type="submission" date="2012-11" db="EMBL/GenBank/DDBJ databases">
        <title>Dependencies among metagenomic species, viruses, plasmids and units of genetic variation.</title>
        <authorList>
            <person name="Nielsen H.B."/>
            <person name="Almeida M."/>
            <person name="Juncker A.S."/>
            <person name="Rasmussen S."/>
            <person name="Li J."/>
            <person name="Sunagawa S."/>
            <person name="Plichta D."/>
            <person name="Gautier L."/>
            <person name="Le Chatelier E."/>
            <person name="Peletier E."/>
            <person name="Bonde I."/>
            <person name="Nielsen T."/>
            <person name="Manichanh C."/>
            <person name="Arumugam M."/>
            <person name="Batto J."/>
            <person name="Santos M.B.Q.D."/>
            <person name="Blom N."/>
            <person name="Borruel N."/>
            <person name="Burgdorf K.S."/>
            <person name="Boumezbeur F."/>
            <person name="Casellas F."/>
            <person name="Dore J."/>
            <person name="Guarner F."/>
            <person name="Hansen T."/>
            <person name="Hildebrand F."/>
            <person name="Kaas R.S."/>
            <person name="Kennedy S."/>
            <person name="Kristiansen K."/>
            <person name="Kultima J.R."/>
            <person name="Leonard P."/>
            <person name="Levenez F."/>
            <person name="Lund O."/>
            <person name="Moumen B."/>
            <person name="Le Paslier D."/>
            <person name="Pons N."/>
            <person name="Pedersen O."/>
            <person name="Prifti E."/>
            <person name="Qin J."/>
            <person name="Raes J."/>
            <person name="Tap J."/>
            <person name="Tims S."/>
            <person name="Ussery D.W."/>
            <person name="Yamada T."/>
            <person name="MetaHit consortium"/>
            <person name="Renault P."/>
            <person name="Sicheritz-Ponten T."/>
            <person name="Bork P."/>
            <person name="Wang J."/>
            <person name="Brunak S."/>
            <person name="Ehrlich S.D."/>
        </authorList>
    </citation>
    <scope>NUCLEOTIDE SEQUENCE [LARGE SCALE GENOMIC DNA]</scope>
</reference>
<dbReference type="EMBL" id="CBFW010000343">
    <property type="protein sequence ID" value="CDC76116.1"/>
    <property type="molecule type" value="Genomic_DNA"/>
</dbReference>
<comment type="caution">
    <text evidence="1">The sequence shown here is derived from an EMBL/GenBank/DDBJ whole genome shotgun (WGS) entry which is preliminary data.</text>
</comment>
<proteinExistence type="predicted"/>
<gene>
    <name evidence="1" type="ORF">BN580_02060</name>
</gene>
<dbReference type="STRING" id="1263015.BN580_02060"/>
<dbReference type="AlphaFoldDB" id="R6U7Q7"/>
<dbReference type="Proteomes" id="UP000017938">
    <property type="component" value="Unassembled WGS sequence"/>
</dbReference>
<evidence type="ECO:0000313" key="2">
    <source>
        <dbReference type="Proteomes" id="UP000017938"/>
    </source>
</evidence>
<accession>R6U7Q7</accession>
<organism evidence="1 2">
    <name type="scientific">Candidatus Colimorpha enterica</name>
    <dbReference type="NCBI Taxonomy" id="3083063"/>
    <lineage>
        <taxon>Bacteria</taxon>
        <taxon>Pseudomonadati</taxon>
        <taxon>Bacteroidota</taxon>
        <taxon>Bacteroidia</taxon>
        <taxon>Bacteroidales</taxon>
        <taxon>Candidatus Colimorpha</taxon>
    </lineage>
</organism>
<name>R6U7Q7_9BACT</name>
<protein>
    <submittedName>
        <fullName evidence="1">Uncharacterized protein</fullName>
    </submittedName>
</protein>
<evidence type="ECO:0000313" key="1">
    <source>
        <dbReference type="EMBL" id="CDC76116.1"/>
    </source>
</evidence>